<reference evidence="3" key="1">
    <citation type="submission" date="2013-09" db="EMBL/GenBank/DDBJ databases">
        <title>Corchorus olitorius genome sequencing.</title>
        <authorList>
            <person name="Alam M."/>
            <person name="Haque M.S."/>
            <person name="Islam M.S."/>
            <person name="Emdad E.M."/>
            <person name="Islam M.M."/>
            <person name="Ahmed B."/>
            <person name="Halim A."/>
            <person name="Hossen Q.M.M."/>
            <person name="Hossain M.Z."/>
            <person name="Ahmed R."/>
            <person name="Khan M.M."/>
            <person name="Islam R."/>
            <person name="Rashid M.M."/>
            <person name="Khan S.A."/>
            <person name="Rahman M.S."/>
            <person name="Alam M."/>
            <person name="Yahiya A.S."/>
            <person name="Khan M.S."/>
            <person name="Azam M.S."/>
            <person name="Haque T."/>
            <person name="Lashkar M.Z.H."/>
            <person name="Akhand A.I."/>
            <person name="Morshed G."/>
            <person name="Roy S."/>
            <person name="Uddin K.S."/>
            <person name="Rabeya T."/>
            <person name="Hossain A.S."/>
            <person name="Chowdhury A."/>
            <person name="Snigdha A.R."/>
            <person name="Mortoza M.S."/>
            <person name="Matin S.A."/>
            <person name="Hoque S.M.E."/>
            <person name="Islam M.K."/>
            <person name="Roy D.K."/>
            <person name="Haider R."/>
            <person name="Moosa M.M."/>
            <person name="Elias S.M."/>
            <person name="Hasan A.M."/>
            <person name="Jahan S."/>
            <person name="Shafiuddin M."/>
            <person name="Mahmood N."/>
            <person name="Shommy N.S."/>
        </authorList>
    </citation>
    <scope>NUCLEOTIDE SEQUENCE [LARGE SCALE GENOMIC DNA]</scope>
    <source>
        <strain evidence="3">cv. O-4</strain>
    </source>
</reference>
<dbReference type="PANTHER" id="PTHR33127:SF5">
    <property type="entry name" value="TRANSMEMBRANE PROTEIN"/>
    <property type="match status" value="1"/>
</dbReference>
<name>A0A1R3JR18_9ROSI</name>
<dbReference type="Pfam" id="PF00646">
    <property type="entry name" value="F-box"/>
    <property type="match status" value="1"/>
</dbReference>
<dbReference type="InterPro" id="IPR011043">
    <property type="entry name" value="Gal_Oxase/kelch_b-propeller"/>
</dbReference>
<organism evidence="2 3">
    <name type="scientific">Corchorus olitorius</name>
    <dbReference type="NCBI Taxonomy" id="93759"/>
    <lineage>
        <taxon>Eukaryota</taxon>
        <taxon>Viridiplantae</taxon>
        <taxon>Streptophyta</taxon>
        <taxon>Embryophyta</taxon>
        <taxon>Tracheophyta</taxon>
        <taxon>Spermatophyta</taxon>
        <taxon>Magnoliopsida</taxon>
        <taxon>eudicotyledons</taxon>
        <taxon>Gunneridae</taxon>
        <taxon>Pentapetalae</taxon>
        <taxon>rosids</taxon>
        <taxon>malvids</taxon>
        <taxon>Malvales</taxon>
        <taxon>Malvaceae</taxon>
        <taxon>Grewioideae</taxon>
        <taxon>Apeibeae</taxon>
        <taxon>Corchorus</taxon>
    </lineage>
</organism>
<proteinExistence type="predicted"/>
<sequence>MSKINQNSGNDQGNKEEVIIIKEDLWDRGLPTELLELILSKLMFVVDIQKFHCVCKTWRSITVSVSPPRQLPSPLPYADSSFPLLFQIMDDDRNKYRVFHPLYNYTWDMHFPPQVADGHPKKIYFSKYGWSLILAMSKDRDWYLFLFNPLTKEMIELPAMPEFPGFSTSMFFTCPPSQPDCFVVAIAGRHSSSIYVHKLGEDDWKKHDLKGKILDPRFEPICHPILYQGLCYCLDQNRNLAEFDIRDIQHSWIVHENSIPSRREVSVPANLTALVEHDGQLLVVFIGLFHLYTYKLDLKTKSCDLQSLGKNALFISGGASFSQRAVLRATGNKIFIPFLKKKTDSFLFYSFATGKYHSFFDNLSSKHLGSDIAYLFNSSWLPM</sequence>
<dbReference type="EMBL" id="AWUE01015454">
    <property type="protein sequence ID" value="OMO97286.1"/>
    <property type="molecule type" value="Genomic_DNA"/>
</dbReference>
<dbReference type="AlphaFoldDB" id="A0A1R3JR18"/>
<evidence type="ECO:0000313" key="2">
    <source>
        <dbReference type="EMBL" id="OMO97286.1"/>
    </source>
</evidence>
<gene>
    <name evidence="2" type="ORF">COLO4_14733</name>
</gene>
<protein>
    <recommendedName>
        <fullName evidence="1">F-box domain-containing protein</fullName>
    </recommendedName>
</protein>
<dbReference type="InterPro" id="IPR001810">
    <property type="entry name" value="F-box_dom"/>
</dbReference>
<keyword evidence="3" id="KW-1185">Reference proteome</keyword>
<dbReference type="SMART" id="SM00256">
    <property type="entry name" value="FBOX"/>
    <property type="match status" value="1"/>
</dbReference>
<comment type="caution">
    <text evidence="2">The sequence shown here is derived from an EMBL/GenBank/DDBJ whole genome shotgun (WGS) entry which is preliminary data.</text>
</comment>
<dbReference type="InterPro" id="IPR036047">
    <property type="entry name" value="F-box-like_dom_sf"/>
</dbReference>
<dbReference type="OrthoDB" id="1863935at2759"/>
<dbReference type="Proteomes" id="UP000187203">
    <property type="component" value="Unassembled WGS sequence"/>
</dbReference>
<dbReference type="SUPFAM" id="SSF81383">
    <property type="entry name" value="F-box domain"/>
    <property type="match status" value="1"/>
</dbReference>
<dbReference type="InterPro" id="IPR005174">
    <property type="entry name" value="KIB1-4_b-propeller"/>
</dbReference>
<evidence type="ECO:0000313" key="3">
    <source>
        <dbReference type="Proteomes" id="UP000187203"/>
    </source>
</evidence>
<dbReference type="Pfam" id="PF03478">
    <property type="entry name" value="Beta-prop_KIB1-4"/>
    <property type="match status" value="1"/>
</dbReference>
<feature type="domain" description="F-box" evidence="1">
    <location>
        <begin position="30"/>
        <end position="71"/>
    </location>
</feature>
<dbReference type="PANTHER" id="PTHR33127">
    <property type="entry name" value="TRANSMEMBRANE PROTEIN"/>
    <property type="match status" value="1"/>
</dbReference>
<evidence type="ECO:0000259" key="1">
    <source>
        <dbReference type="SMART" id="SM00256"/>
    </source>
</evidence>
<accession>A0A1R3JR18</accession>
<dbReference type="STRING" id="93759.A0A1R3JR18"/>
<dbReference type="SUPFAM" id="SSF50965">
    <property type="entry name" value="Galactose oxidase, central domain"/>
    <property type="match status" value="1"/>
</dbReference>